<proteinExistence type="predicted"/>
<dbReference type="EMBL" id="OCMT01000003">
    <property type="protein sequence ID" value="SOD18248.1"/>
    <property type="molecule type" value="Genomic_DNA"/>
</dbReference>
<dbReference type="AlphaFoldDB" id="A0A286A8K6"/>
<evidence type="ECO:0000313" key="1">
    <source>
        <dbReference type="EMBL" id="SOD18248.1"/>
    </source>
</evidence>
<accession>A0A286A8K6</accession>
<evidence type="ECO:0000313" key="2">
    <source>
        <dbReference type="Proteomes" id="UP000219281"/>
    </source>
</evidence>
<reference evidence="2" key="1">
    <citation type="submission" date="2017-09" db="EMBL/GenBank/DDBJ databases">
        <authorList>
            <person name="Varghese N."/>
            <person name="Submissions S."/>
        </authorList>
    </citation>
    <scope>NUCLEOTIDE SEQUENCE [LARGE SCALE GENOMIC DNA]</scope>
    <source>
        <strain evidence="2">CGMCC 1.12803</strain>
    </source>
</reference>
<sequence>MKLLHIFIFCCFLQYAYISKAQSDVVHPMAIQLNVGTQGIGAAFNYGVTKGLAVRTGFNAIPIKANDVFKISGFNSTSHVSADFYNIHLLADYTPFEQQSWFRLVGGLGYFVKAKGNVRIIPSDDYKYGDLTLTEEQIGYVDLNVDWQGIAPYLGLGFLPSFPKNKFNVNVDLGTYYLPKPDANIVGTGILSGNSSQTDQFRSNIKDYRWLPILQVNFNYKF</sequence>
<dbReference type="Gene3D" id="2.40.160.170">
    <property type="match status" value="1"/>
</dbReference>
<gene>
    <name evidence="1" type="ORF">SAMN06297358_2903</name>
</gene>
<organism evidence="1 2">
    <name type="scientific">Pedobacter xixiisoli</name>
    <dbReference type="NCBI Taxonomy" id="1476464"/>
    <lineage>
        <taxon>Bacteria</taxon>
        <taxon>Pseudomonadati</taxon>
        <taxon>Bacteroidota</taxon>
        <taxon>Sphingobacteriia</taxon>
        <taxon>Sphingobacteriales</taxon>
        <taxon>Sphingobacteriaceae</taxon>
        <taxon>Pedobacter</taxon>
    </lineage>
</organism>
<dbReference type="RefSeq" id="WP_240775116.1">
    <property type="nucleotide sequence ID" value="NZ_OCMT01000003.1"/>
</dbReference>
<keyword evidence="2" id="KW-1185">Reference proteome</keyword>
<dbReference type="Proteomes" id="UP000219281">
    <property type="component" value="Unassembled WGS sequence"/>
</dbReference>
<evidence type="ECO:0008006" key="3">
    <source>
        <dbReference type="Google" id="ProtNLM"/>
    </source>
</evidence>
<name>A0A286A8K6_9SPHI</name>
<protein>
    <recommendedName>
        <fullName evidence="3">Outer membrane protein beta-barrel domain-containing protein</fullName>
    </recommendedName>
</protein>